<name>A0AAV9AN80_ACOGR</name>
<dbReference type="Pfam" id="PF04145">
    <property type="entry name" value="Ctr"/>
    <property type="match status" value="2"/>
</dbReference>
<feature type="transmembrane region" description="Helical" evidence="7">
    <location>
        <begin position="43"/>
        <end position="65"/>
    </location>
</feature>
<keyword evidence="4 7" id="KW-1133">Transmembrane helix</keyword>
<comment type="caution">
    <text evidence="8">The sequence shown here is derived from an EMBL/GenBank/DDBJ whole genome shotgun (WGS) entry which is preliminary data.</text>
</comment>
<sequence length="141" mass="15050">MEMDGHDGAAMGGHDAKPMMMHMTFFWGKDGYILFHGWPGERLGMYVLALVAVFVASVAVEWLGSARIESDRAGSRVARTVVHAVRVGLAYLVMLALMSFNVGVFIAAVAGHAFGFVVFSSRVIGGFERVNGGKPNGGIVC</sequence>
<evidence type="ECO:0000313" key="8">
    <source>
        <dbReference type="EMBL" id="KAK1265755.1"/>
    </source>
</evidence>
<accession>A0AAV9AN80</accession>
<evidence type="ECO:0000256" key="1">
    <source>
        <dbReference type="ARBA" id="ARBA00006921"/>
    </source>
</evidence>
<dbReference type="PANTHER" id="PTHR12483:SF117">
    <property type="entry name" value="COPPER TRANSPORTER 3"/>
    <property type="match status" value="1"/>
</dbReference>
<protein>
    <recommendedName>
        <fullName evidence="7">Copper transport protein</fullName>
    </recommendedName>
</protein>
<evidence type="ECO:0000256" key="5">
    <source>
        <dbReference type="ARBA" id="ARBA00023008"/>
    </source>
</evidence>
<feature type="transmembrane region" description="Helical" evidence="7">
    <location>
        <begin position="77"/>
        <end position="98"/>
    </location>
</feature>
<gene>
    <name evidence="8" type="ORF">QJS04_geneDACA011389</name>
</gene>
<dbReference type="InterPro" id="IPR007274">
    <property type="entry name" value="Cop_transporter"/>
</dbReference>
<keyword evidence="5 7" id="KW-0186">Copper</keyword>
<dbReference type="PANTHER" id="PTHR12483">
    <property type="entry name" value="SOLUTE CARRIER FAMILY 31 COPPER TRANSPORTERS"/>
    <property type="match status" value="1"/>
</dbReference>
<evidence type="ECO:0000313" key="9">
    <source>
        <dbReference type="Proteomes" id="UP001179952"/>
    </source>
</evidence>
<keyword evidence="9" id="KW-1185">Reference proteome</keyword>
<keyword evidence="3 7" id="KW-0187">Copper transport</keyword>
<dbReference type="GO" id="GO:0005375">
    <property type="term" value="F:copper ion transmembrane transporter activity"/>
    <property type="evidence" value="ECO:0007669"/>
    <property type="project" value="UniProtKB-UniRule"/>
</dbReference>
<keyword evidence="6 7" id="KW-0472">Membrane</keyword>
<dbReference type="EMBL" id="JAUJYN010000008">
    <property type="protein sequence ID" value="KAK1265755.1"/>
    <property type="molecule type" value="Genomic_DNA"/>
</dbReference>
<keyword evidence="7" id="KW-0813">Transport</keyword>
<keyword evidence="2 7" id="KW-0812">Transmembrane</keyword>
<dbReference type="AlphaFoldDB" id="A0AAV9AN80"/>
<comment type="subcellular location">
    <subcellularLocation>
        <location evidence="7">Membrane</location>
        <topology evidence="7">Multi-pass membrane protein</topology>
    </subcellularLocation>
</comment>
<keyword evidence="7" id="KW-0406">Ion transport</keyword>
<dbReference type="Proteomes" id="UP001179952">
    <property type="component" value="Unassembled WGS sequence"/>
</dbReference>
<organism evidence="8 9">
    <name type="scientific">Acorus gramineus</name>
    <name type="common">Dwarf sweet flag</name>
    <dbReference type="NCBI Taxonomy" id="55184"/>
    <lineage>
        <taxon>Eukaryota</taxon>
        <taxon>Viridiplantae</taxon>
        <taxon>Streptophyta</taxon>
        <taxon>Embryophyta</taxon>
        <taxon>Tracheophyta</taxon>
        <taxon>Spermatophyta</taxon>
        <taxon>Magnoliopsida</taxon>
        <taxon>Liliopsida</taxon>
        <taxon>Acoraceae</taxon>
        <taxon>Acorus</taxon>
    </lineage>
</organism>
<reference evidence="8" key="1">
    <citation type="journal article" date="2023" name="Nat. Commun.">
        <title>Diploid and tetraploid genomes of Acorus and the evolution of monocots.</title>
        <authorList>
            <person name="Ma L."/>
            <person name="Liu K.W."/>
            <person name="Li Z."/>
            <person name="Hsiao Y.Y."/>
            <person name="Qi Y."/>
            <person name="Fu T."/>
            <person name="Tang G.D."/>
            <person name="Zhang D."/>
            <person name="Sun W.H."/>
            <person name="Liu D.K."/>
            <person name="Li Y."/>
            <person name="Chen G.Z."/>
            <person name="Liu X.D."/>
            <person name="Liao X.Y."/>
            <person name="Jiang Y.T."/>
            <person name="Yu X."/>
            <person name="Hao Y."/>
            <person name="Huang J."/>
            <person name="Zhao X.W."/>
            <person name="Ke S."/>
            <person name="Chen Y.Y."/>
            <person name="Wu W.L."/>
            <person name="Hsu J.L."/>
            <person name="Lin Y.F."/>
            <person name="Huang M.D."/>
            <person name="Li C.Y."/>
            <person name="Huang L."/>
            <person name="Wang Z.W."/>
            <person name="Zhao X."/>
            <person name="Zhong W.Y."/>
            <person name="Peng D.H."/>
            <person name="Ahmad S."/>
            <person name="Lan S."/>
            <person name="Zhang J.S."/>
            <person name="Tsai W.C."/>
            <person name="Van de Peer Y."/>
            <person name="Liu Z.J."/>
        </authorList>
    </citation>
    <scope>NUCLEOTIDE SEQUENCE</scope>
    <source>
        <strain evidence="8">SCP</strain>
    </source>
</reference>
<evidence type="ECO:0000256" key="4">
    <source>
        <dbReference type="ARBA" id="ARBA00022989"/>
    </source>
</evidence>
<evidence type="ECO:0000256" key="2">
    <source>
        <dbReference type="ARBA" id="ARBA00022692"/>
    </source>
</evidence>
<dbReference type="GO" id="GO:0005886">
    <property type="term" value="C:plasma membrane"/>
    <property type="evidence" value="ECO:0007669"/>
    <property type="project" value="TreeGrafter"/>
</dbReference>
<evidence type="ECO:0000256" key="6">
    <source>
        <dbReference type="ARBA" id="ARBA00023136"/>
    </source>
</evidence>
<evidence type="ECO:0000256" key="3">
    <source>
        <dbReference type="ARBA" id="ARBA00022796"/>
    </source>
</evidence>
<evidence type="ECO:0000256" key="7">
    <source>
        <dbReference type="RuleBase" id="RU367022"/>
    </source>
</evidence>
<proteinExistence type="inferred from homology"/>
<comment type="similarity">
    <text evidence="1 7">Belongs to the copper transporter (Ctr) (TC 1.A.56) family. SLC31A subfamily.</text>
</comment>
<reference evidence="8" key="2">
    <citation type="submission" date="2023-06" db="EMBL/GenBank/DDBJ databases">
        <authorList>
            <person name="Ma L."/>
            <person name="Liu K.-W."/>
            <person name="Li Z."/>
            <person name="Hsiao Y.-Y."/>
            <person name="Qi Y."/>
            <person name="Fu T."/>
            <person name="Tang G."/>
            <person name="Zhang D."/>
            <person name="Sun W.-H."/>
            <person name="Liu D.-K."/>
            <person name="Li Y."/>
            <person name="Chen G.-Z."/>
            <person name="Liu X.-D."/>
            <person name="Liao X.-Y."/>
            <person name="Jiang Y.-T."/>
            <person name="Yu X."/>
            <person name="Hao Y."/>
            <person name="Huang J."/>
            <person name="Zhao X.-W."/>
            <person name="Ke S."/>
            <person name="Chen Y.-Y."/>
            <person name="Wu W.-L."/>
            <person name="Hsu J.-L."/>
            <person name="Lin Y.-F."/>
            <person name="Huang M.-D."/>
            <person name="Li C.-Y."/>
            <person name="Huang L."/>
            <person name="Wang Z.-W."/>
            <person name="Zhao X."/>
            <person name="Zhong W.-Y."/>
            <person name="Peng D.-H."/>
            <person name="Ahmad S."/>
            <person name="Lan S."/>
            <person name="Zhang J.-S."/>
            <person name="Tsai W.-C."/>
            <person name="Van De Peer Y."/>
            <person name="Liu Z.-J."/>
        </authorList>
    </citation>
    <scope>NUCLEOTIDE SEQUENCE</scope>
    <source>
        <strain evidence="8">SCP</strain>
        <tissue evidence="8">Leaves</tissue>
    </source>
</reference>